<keyword evidence="3 5" id="KW-0274">FAD</keyword>
<evidence type="ECO:0000313" key="7">
    <source>
        <dbReference type="EMBL" id="ETA81183.1"/>
    </source>
</evidence>
<dbReference type="eggNOG" id="COG1053">
    <property type="taxonomic scope" value="Bacteria"/>
</dbReference>
<dbReference type="Pfam" id="PF00890">
    <property type="entry name" value="FAD_binding_2"/>
    <property type="match status" value="1"/>
</dbReference>
<dbReference type="PANTHER" id="PTHR43400:SF10">
    <property type="entry name" value="3-OXOSTEROID 1-DEHYDROGENASE"/>
    <property type="match status" value="1"/>
</dbReference>
<dbReference type="RefSeq" id="WP_023384252.1">
    <property type="nucleotide sequence ID" value="NZ_AXUN02000146.1"/>
</dbReference>
<keyword evidence="8" id="KW-1185">Reference proteome</keyword>
<feature type="signal peptide" evidence="5">
    <location>
        <begin position="1"/>
        <end position="27"/>
    </location>
</feature>
<dbReference type="GO" id="GO:0010181">
    <property type="term" value="F:FMN binding"/>
    <property type="evidence" value="ECO:0007669"/>
    <property type="project" value="InterPro"/>
</dbReference>
<accession>V7I5P2</accession>
<keyword evidence="2 5" id="KW-0285">Flavoprotein</keyword>
<proteinExistence type="inferred from homology"/>
<dbReference type="Gene3D" id="3.90.700.10">
    <property type="entry name" value="Succinate dehydrogenase/fumarate reductase flavoprotein, catalytic domain"/>
    <property type="match status" value="1"/>
</dbReference>
<dbReference type="SUPFAM" id="SSF51905">
    <property type="entry name" value="FAD/NAD(P)-binding domain"/>
    <property type="match status" value="1"/>
</dbReference>
<dbReference type="EMBL" id="AXUN02000146">
    <property type="protein sequence ID" value="ETA81183.1"/>
    <property type="molecule type" value="Genomic_DNA"/>
</dbReference>
<name>V7I5P2_9CLOT</name>
<dbReference type="PANTHER" id="PTHR43400">
    <property type="entry name" value="FUMARATE REDUCTASE"/>
    <property type="match status" value="1"/>
</dbReference>
<organism evidence="7 8">
    <name type="scientific">Youngiibacter fragilis 232.1</name>
    <dbReference type="NCBI Taxonomy" id="994573"/>
    <lineage>
        <taxon>Bacteria</taxon>
        <taxon>Bacillati</taxon>
        <taxon>Bacillota</taxon>
        <taxon>Clostridia</taxon>
        <taxon>Eubacteriales</taxon>
        <taxon>Clostridiaceae</taxon>
        <taxon>Youngiibacter</taxon>
    </lineage>
</organism>
<evidence type="ECO:0000256" key="3">
    <source>
        <dbReference type="ARBA" id="ARBA00022827"/>
    </source>
</evidence>
<comment type="cofactor">
    <cofactor evidence="1">
        <name>FAD</name>
        <dbReference type="ChEBI" id="CHEBI:57692"/>
    </cofactor>
</comment>
<dbReference type="AlphaFoldDB" id="V7I5P2"/>
<dbReference type="SUPFAM" id="SSF56425">
    <property type="entry name" value="Succinate dehydrogenase/fumarate reductase flavoprotein, catalytic domain"/>
    <property type="match status" value="1"/>
</dbReference>
<evidence type="ECO:0000256" key="1">
    <source>
        <dbReference type="ARBA" id="ARBA00001974"/>
    </source>
</evidence>
<comment type="caution">
    <text evidence="7">The sequence shown here is derived from an EMBL/GenBank/DDBJ whole genome shotgun (WGS) entry which is preliminary data.</text>
</comment>
<feature type="domain" description="FAD-dependent oxidoreductase 2 FAD-binding" evidence="6">
    <location>
        <begin position="46"/>
        <end position="467"/>
    </location>
</feature>
<dbReference type="NCBIfam" id="TIGR01813">
    <property type="entry name" value="flavo_cyto_c"/>
    <property type="match status" value="1"/>
</dbReference>
<keyword evidence="4 5" id="KW-0560">Oxidoreductase</keyword>
<dbReference type="OrthoDB" id="3169476at2"/>
<dbReference type="InterPro" id="IPR027477">
    <property type="entry name" value="Succ_DH/fumarate_Rdtase_cat_sf"/>
</dbReference>
<dbReference type="GO" id="GO:0033765">
    <property type="term" value="F:steroid dehydrogenase activity, acting on the CH-CH group of donors"/>
    <property type="evidence" value="ECO:0007669"/>
    <property type="project" value="UniProtKB-ARBA"/>
</dbReference>
<evidence type="ECO:0000256" key="2">
    <source>
        <dbReference type="ARBA" id="ARBA00022630"/>
    </source>
</evidence>
<dbReference type="PRINTS" id="PR00368">
    <property type="entry name" value="FADPNR"/>
</dbReference>
<dbReference type="InterPro" id="IPR050315">
    <property type="entry name" value="FAD-oxidoreductase_2"/>
</dbReference>
<dbReference type="STRING" id="994573.T472_0207635"/>
<dbReference type="GO" id="GO:0008202">
    <property type="term" value="P:steroid metabolic process"/>
    <property type="evidence" value="ECO:0007669"/>
    <property type="project" value="UniProtKB-ARBA"/>
</dbReference>
<keyword evidence="5" id="KW-0732">Signal</keyword>
<dbReference type="Proteomes" id="UP000017747">
    <property type="component" value="Unassembled WGS sequence"/>
</dbReference>
<protein>
    <recommendedName>
        <fullName evidence="6">FAD-dependent oxidoreductase 2 FAD-binding domain-containing protein</fullName>
    </recommendedName>
</protein>
<reference evidence="7 8" key="1">
    <citation type="journal article" date="2014" name="Genome Announc.">
        <title>Genome Sequence of Youngiibacter fragilis, the Type Strain of the Genus Youngiibacter.</title>
        <authorList>
            <person name="Wawrik C.B."/>
            <person name="Callaghan A.V."/>
            <person name="Stamps B.W."/>
            <person name="Wawrik B."/>
        </authorList>
    </citation>
    <scope>NUCLEOTIDE SEQUENCE [LARGE SCALE GENOMIC DNA]</scope>
    <source>
        <strain evidence="7 8">232.1</strain>
    </source>
</reference>
<sequence length="487" mass="50951">MKKRFRILGLALTAVMALGAASGCASKAPVTPTATAAPTQAAKAYDVVVIGAGAAGLAAAIEAAEAGAKVAVLEKMPMAGGSTVLSGGIVYATGSEMQKKLGIEDSVADLVSYWSERANDKNDKEYLTFVAERSGATIDWLVKLGVKFNDPTPSGTSPVARAHTSPDHGSGLITPLKTFAEGKGVEFFLQTEATELVTNDKKEVTGVKAVDKDKKELMFSAKSVVLATGGFDRNADLVKEYAPVAAGQTTFAGSGNTGDGLEMALKLDADVVSRGGVIGFRTVEGELAYTTEICLLMWMPWLSVNKDGKRFVNEAIDYPLFYEQLVKQKDGVSYLIFDKNTYAPALDKAVEKGSAFAEDTLDELASKAGIDAEGLKDTVAKYNGMIASGKDTEFGKDLTGHKAVEAPKYYALKVVPAILGTMTGIKTNLDTEVLTKAGTAISGLYAAGEVANGDFYDTVYPASGTSIQMSLTFGRVAGAKAAENAGK</sequence>
<dbReference type="PATRIC" id="fig|994573.3.peg.1417"/>
<dbReference type="InterPro" id="IPR010960">
    <property type="entry name" value="Flavocytochrome_c"/>
</dbReference>
<dbReference type="Gene3D" id="3.50.50.60">
    <property type="entry name" value="FAD/NAD(P)-binding domain"/>
    <property type="match status" value="1"/>
</dbReference>
<dbReference type="InterPro" id="IPR036188">
    <property type="entry name" value="FAD/NAD-bd_sf"/>
</dbReference>
<evidence type="ECO:0000256" key="5">
    <source>
        <dbReference type="RuleBase" id="RU366062"/>
    </source>
</evidence>
<evidence type="ECO:0000256" key="4">
    <source>
        <dbReference type="ARBA" id="ARBA00023002"/>
    </source>
</evidence>
<gene>
    <name evidence="7" type="ORF">T472_0207635</name>
</gene>
<feature type="chain" id="PRO_5022255040" description="FAD-dependent oxidoreductase 2 FAD-binding domain-containing protein" evidence="5">
    <location>
        <begin position="28"/>
        <end position="487"/>
    </location>
</feature>
<dbReference type="PROSITE" id="PS51257">
    <property type="entry name" value="PROKAR_LIPOPROTEIN"/>
    <property type="match status" value="1"/>
</dbReference>
<dbReference type="InterPro" id="IPR003953">
    <property type="entry name" value="FAD-dep_OxRdtase_2_FAD-bd"/>
</dbReference>
<evidence type="ECO:0000313" key="8">
    <source>
        <dbReference type="Proteomes" id="UP000017747"/>
    </source>
</evidence>
<comment type="similarity">
    <text evidence="5">Belongs to the FAD-dependent oxidoreductase 2 family. FRD/SDH subfamily.</text>
</comment>
<evidence type="ECO:0000259" key="6">
    <source>
        <dbReference type="Pfam" id="PF00890"/>
    </source>
</evidence>